<organism evidence="1 2">
    <name type="scientific">Bacteroides intestinalis</name>
    <dbReference type="NCBI Taxonomy" id="329854"/>
    <lineage>
        <taxon>Bacteria</taxon>
        <taxon>Pseudomonadati</taxon>
        <taxon>Bacteroidota</taxon>
        <taxon>Bacteroidia</taxon>
        <taxon>Bacteroidales</taxon>
        <taxon>Bacteroidaceae</taxon>
        <taxon>Bacteroides</taxon>
    </lineage>
</organism>
<evidence type="ECO:0000313" key="2">
    <source>
        <dbReference type="Proteomes" id="UP000286003"/>
    </source>
</evidence>
<comment type="caution">
    <text evidence="1">The sequence shown here is derived from an EMBL/GenBank/DDBJ whole genome shotgun (WGS) entry which is preliminary data.</text>
</comment>
<reference evidence="1 2" key="1">
    <citation type="submission" date="2018-08" db="EMBL/GenBank/DDBJ databases">
        <title>A genome reference for cultivated species of the human gut microbiota.</title>
        <authorList>
            <person name="Zou Y."/>
            <person name="Xue W."/>
            <person name="Luo G."/>
        </authorList>
    </citation>
    <scope>NUCLEOTIDE SEQUENCE [LARGE SCALE GENOMIC DNA]</scope>
    <source>
        <strain evidence="1 2">AF31-23</strain>
    </source>
</reference>
<accession>A0AB37M317</accession>
<dbReference type="RefSeq" id="WP_117706082.1">
    <property type="nucleotide sequence ID" value="NZ_JAQCXL010000001.1"/>
</dbReference>
<protein>
    <submittedName>
        <fullName evidence="1">Uncharacterized protein</fullName>
    </submittedName>
</protein>
<proteinExistence type="predicted"/>
<name>A0AB37M317_9BACE</name>
<sequence>MNEIMKTNPPSRLAKKLISLSEADNWEEAKNEWKMGRYYHISEHCSCLCSSKGVHDMTVIENIFNTNQMHICNSCASLYFGIQESLKIESVVRRLKKNKNSHMDNTCLTYLHGNGILGLFEFKNYELVRSSRKDAFSVFYRQRINERVIHFTNFANKSIFEKIEILIAWSKKMENPHCISVFVEKWKKLADTGQVNIAWLDDFIEKNEIALSPFTKQDKELALEAIQGQVFATLDIEEYFWSTKCKLTKDLAKRILFPFCIEGLEDGEVSQEEAEKEVMENMRERERELWAFYLAQQQDSQSDSWDEDNARMNKIIKEGIAAQEAGGEKKVNEKENSVAIEM</sequence>
<evidence type="ECO:0000313" key="1">
    <source>
        <dbReference type="EMBL" id="RHN01218.1"/>
    </source>
</evidence>
<dbReference type="EMBL" id="QRQM01000047">
    <property type="protein sequence ID" value="RHN01218.1"/>
    <property type="molecule type" value="Genomic_DNA"/>
</dbReference>
<gene>
    <name evidence="1" type="ORF">DWZ32_22880</name>
</gene>
<dbReference type="AlphaFoldDB" id="A0AB37M317"/>
<dbReference type="Proteomes" id="UP000286003">
    <property type="component" value="Unassembled WGS sequence"/>
</dbReference>